<dbReference type="AlphaFoldDB" id="A0A2T0W7W2"/>
<keyword evidence="8" id="KW-1185">Reference proteome</keyword>
<feature type="transmembrane region" description="Helical" evidence="6">
    <location>
        <begin position="418"/>
        <end position="440"/>
    </location>
</feature>
<feature type="transmembrane region" description="Helical" evidence="6">
    <location>
        <begin position="212"/>
        <end position="237"/>
    </location>
</feature>
<evidence type="ECO:0000256" key="1">
    <source>
        <dbReference type="ARBA" id="ARBA00004141"/>
    </source>
</evidence>
<dbReference type="SUPFAM" id="SSF161070">
    <property type="entry name" value="SNF-like"/>
    <property type="match status" value="1"/>
</dbReference>
<dbReference type="Proteomes" id="UP000238205">
    <property type="component" value="Unassembled WGS sequence"/>
</dbReference>
<dbReference type="Pfam" id="PF00209">
    <property type="entry name" value="SNF"/>
    <property type="match status" value="2"/>
</dbReference>
<keyword evidence="4 6" id="KW-1133">Transmembrane helix</keyword>
<proteinExistence type="predicted"/>
<dbReference type="PRINTS" id="PR00176">
    <property type="entry name" value="NANEUSMPORT"/>
</dbReference>
<dbReference type="NCBIfam" id="NF037979">
    <property type="entry name" value="Na_transp"/>
    <property type="match status" value="1"/>
</dbReference>
<dbReference type="OrthoDB" id="9762833at2"/>
<protein>
    <submittedName>
        <fullName evidence="7">NSS family neurotransmitter:Na+ symporter</fullName>
    </submittedName>
</protein>
<organism evidence="7 8">
    <name type="scientific">Alkalibacterium olivapovliticus</name>
    <dbReference type="NCBI Taxonomy" id="99907"/>
    <lineage>
        <taxon>Bacteria</taxon>
        <taxon>Bacillati</taxon>
        <taxon>Bacillota</taxon>
        <taxon>Bacilli</taxon>
        <taxon>Lactobacillales</taxon>
        <taxon>Carnobacteriaceae</taxon>
        <taxon>Alkalibacterium</taxon>
    </lineage>
</organism>
<evidence type="ECO:0000313" key="8">
    <source>
        <dbReference type="Proteomes" id="UP000238205"/>
    </source>
</evidence>
<keyword evidence="5 6" id="KW-0472">Membrane</keyword>
<evidence type="ECO:0000256" key="4">
    <source>
        <dbReference type="ARBA" id="ARBA00022989"/>
    </source>
</evidence>
<keyword evidence="3 6" id="KW-0812">Transmembrane</keyword>
<dbReference type="PROSITE" id="PS50267">
    <property type="entry name" value="NA_NEUROTRAN_SYMP_3"/>
    <property type="match status" value="1"/>
</dbReference>
<evidence type="ECO:0000256" key="2">
    <source>
        <dbReference type="ARBA" id="ARBA00022448"/>
    </source>
</evidence>
<keyword evidence="2" id="KW-0813">Transport</keyword>
<comment type="subcellular location">
    <subcellularLocation>
        <location evidence="1">Membrane</location>
        <topology evidence="1">Multi-pass membrane protein</topology>
    </subcellularLocation>
</comment>
<dbReference type="InterPro" id="IPR000175">
    <property type="entry name" value="Na/ntran_symport"/>
</dbReference>
<dbReference type="PANTHER" id="PTHR42948:SF1">
    <property type="entry name" value="TRANSPORTER"/>
    <property type="match status" value="1"/>
</dbReference>
<feature type="transmembrane region" description="Helical" evidence="6">
    <location>
        <begin position="12"/>
        <end position="32"/>
    </location>
</feature>
<evidence type="ECO:0000313" key="7">
    <source>
        <dbReference type="EMBL" id="PRY82756.1"/>
    </source>
</evidence>
<feature type="transmembrane region" description="Helical" evidence="6">
    <location>
        <begin position="249"/>
        <end position="275"/>
    </location>
</feature>
<dbReference type="PANTHER" id="PTHR42948">
    <property type="entry name" value="TRANSPORTER"/>
    <property type="match status" value="1"/>
</dbReference>
<dbReference type="CDD" id="cd10336">
    <property type="entry name" value="SLC6sbd_Tyt1-Like"/>
    <property type="match status" value="1"/>
</dbReference>
<name>A0A2T0W7W2_9LACT</name>
<dbReference type="EMBL" id="PVTO01000009">
    <property type="protein sequence ID" value="PRY82756.1"/>
    <property type="molecule type" value="Genomic_DNA"/>
</dbReference>
<dbReference type="GO" id="GO:0016020">
    <property type="term" value="C:membrane"/>
    <property type="evidence" value="ECO:0007669"/>
    <property type="project" value="UniProtKB-SubCell"/>
</dbReference>
<feature type="transmembrane region" description="Helical" evidence="6">
    <location>
        <begin position="172"/>
        <end position="200"/>
    </location>
</feature>
<dbReference type="RefSeq" id="WP_106192878.1">
    <property type="nucleotide sequence ID" value="NZ_PVTO01000009.1"/>
</dbReference>
<evidence type="ECO:0000256" key="6">
    <source>
        <dbReference type="SAM" id="Phobius"/>
    </source>
</evidence>
<feature type="transmembrane region" description="Helical" evidence="6">
    <location>
        <begin position="44"/>
        <end position="65"/>
    </location>
</feature>
<evidence type="ECO:0000256" key="5">
    <source>
        <dbReference type="ARBA" id="ARBA00023136"/>
    </source>
</evidence>
<comment type="caution">
    <text evidence="7">The sequence shown here is derived from an EMBL/GenBank/DDBJ whole genome shotgun (WGS) entry which is preliminary data.</text>
</comment>
<feature type="transmembrane region" description="Helical" evidence="6">
    <location>
        <begin position="340"/>
        <end position="358"/>
    </location>
</feature>
<sequence>MVQKREHWGSHWGFIMAAMGSAVGLGNIWRFSYAMGQGGGSAFLIIYLLSVLVIGFPVMLIEFSIGRRAQTDAVDAFKKIAPGTPWMAAGGLGVLAAFLILSFYGVIGGWSLRYSFEYLTGGITGDSTDFFVGFIGDTFSPIFWQFIFMGLTIGIVYLGVQKGIELSSKWMMPILSILLVGLAAFSLTLGGAAEAFAFMFQPDWAAFTDPSVYISAMGQAFFTLSLGMGAMLTYSSYLEPKERLTSSAAFIIVLDTLFALISGLVIFPALFAYGLDPAEGAGLVFMVLPNIFEALGGIGTLAGFAFFILLSMAALSSAISLLEVAVAYFIRKLNMSRKKVTVIVGAIIFLLGIPSSLSQGAVSITIFGESFLDFMDSFTGNLLLPLGGLIMVLFVGWTWTKKEVLHHGDIAHNPLGPLYFLTAKFVAPAAILVVLIMGMLNWL</sequence>
<dbReference type="InterPro" id="IPR047218">
    <property type="entry name" value="YocR/YhdH-like"/>
</dbReference>
<feature type="transmembrane region" description="Helical" evidence="6">
    <location>
        <begin position="142"/>
        <end position="160"/>
    </location>
</feature>
<gene>
    <name evidence="7" type="ORF">CLV38_10986</name>
</gene>
<feature type="transmembrane region" description="Helical" evidence="6">
    <location>
        <begin position="295"/>
        <end position="328"/>
    </location>
</feature>
<accession>A0A2T0W7W2</accession>
<dbReference type="InterPro" id="IPR037272">
    <property type="entry name" value="SNS_sf"/>
</dbReference>
<evidence type="ECO:0000256" key="3">
    <source>
        <dbReference type="ARBA" id="ARBA00022692"/>
    </source>
</evidence>
<feature type="transmembrane region" description="Helical" evidence="6">
    <location>
        <begin position="86"/>
        <end position="107"/>
    </location>
</feature>
<feature type="transmembrane region" description="Helical" evidence="6">
    <location>
        <begin position="378"/>
        <end position="397"/>
    </location>
</feature>
<reference evidence="7 8" key="1">
    <citation type="submission" date="2018-03" db="EMBL/GenBank/DDBJ databases">
        <title>Genomic Encyclopedia of Archaeal and Bacterial Type Strains, Phase II (KMG-II): from individual species to whole genera.</title>
        <authorList>
            <person name="Goeker M."/>
        </authorList>
    </citation>
    <scope>NUCLEOTIDE SEQUENCE [LARGE SCALE GENOMIC DNA]</scope>
    <source>
        <strain evidence="7 8">DSM 13175</strain>
    </source>
</reference>